<dbReference type="GO" id="GO:0033281">
    <property type="term" value="C:TAT protein transport complex"/>
    <property type="evidence" value="ECO:0007669"/>
    <property type="project" value="UniProtKB-UniRule"/>
</dbReference>
<keyword evidence="5" id="KW-0813">Transport</keyword>
<keyword evidence="2 5" id="KW-0812">Transmembrane</keyword>
<keyword evidence="7" id="KW-1185">Reference proteome</keyword>
<dbReference type="PANTHER" id="PTHR30371">
    <property type="entry name" value="SEC-INDEPENDENT PROTEIN TRANSLOCASE PROTEIN TATC"/>
    <property type="match status" value="1"/>
</dbReference>
<feature type="transmembrane region" description="Helical" evidence="5">
    <location>
        <begin position="102"/>
        <end position="123"/>
    </location>
</feature>
<name>A0A495IU14_9SPHI</name>
<dbReference type="RefSeq" id="WP_121195858.1">
    <property type="nucleotide sequence ID" value="NZ_RBKU01000001.1"/>
</dbReference>
<feature type="transmembrane region" description="Helical" evidence="5">
    <location>
        <begin position="31"/>
        <end position="50"/>
    </location>
</feature>
<feature type="transmembrane region" description="Helical" evidence="5">
    <location>
        <begin position="144"/>
        <end position="168"/>
    </location>
</feature>
<dbReference type="Pfam" id="PF00902">
    <property type="entry name" value="TatC"/>
    <property type="match status" value="1"/>
</dbReference>
<dbReference type="HAMAP" id="MF_00902">
    <property type="entry name" value="TatC"/>
    <property type="match status" value="1"/>
</dbReference>
<keyword evidence="5" id="KW-0811">Translocation</keyword>
<sequence>MSKILDAIRGKAKSMEGEMSFFDHLEVLRWHLIRAAVAVIVFGGLAFYFFDDIWQKIIMGPKTPSFATYRFMCYMGQLLHSDGMCITSIPGKLQSNEMAGQFSLQINAALILGITCGFPYLLWEIWSFVKPALLEKERKAASGFVFFASALFFLGILFGYFVVAPLSIHFLTNYQISPDIENIFTIDSYVTSVATLTLVSGVVFQLPIVIFVLATIGIITDKFMREKRRYAIIIILIVAMLVTPTPDVTTMLVISMPLFVLYEISIIVAKRVVNKKKQTELEFFGKA</sequence>
<protein>
    <recommendedName>
        <fullName evidence="5">Sec-independent protein translocase protein TatC</fullName>
    </recommendedName>
</protein>
<dbReference type="PRINTS" id="PR01840">
    <property type="entry name" value="TATCFAMILY"/>
</dbReference>
<comment type="subunit">
    <text evidence="5">Forms a complex with TatA.</text>
</comment>
<feature type="transmembrane region" description="Helical" evidence="5">
    <location>
        <begin position="188"/>
        <end position="218"/>
    </location>
</feature>
<feature type="transmembrane region" description="Helical" evidence="5">
    <location>
        <begin position="230"/>
        <end position="246"/>
    </location>
</feature>
<comment type="subcellular location">
    <subcellularLocation>
        <location evidence="5">Cell membrane</location>
        <topology evidence="5">Multi-pass membrane protein</topology>
    </subcellularLocation>
    <subcellularLocation>
        <location evidence="1">Membrane</location>
        <topology evidence="1">Multi-pass membrane protein</topology>
    </subcellularLocation>
</comment>
<organism evidence="6 7">
    <name type="scientific">Mucilaginibacter gracilis</name>
    <dbReference type="NCBI Taxonomy" id="423350"/>
    <lineage>
        <taxon>Bacteria</taxon>
        <taxon>Pseudomonadati</taxon>
        <taxon>Bacteroidota</taxon>
        <taxon>Sphingobacteriia</taxon>
        <taxon>Sphingobacteriales</taxon>
        <taxon>Sphingobacteriaceae</taxon>
        <taxon>Mucilaginibacter</taxon>
    </lineage>
</organism>
<dbReference type="NCBIfam" id="TIGR00945">
    <property type="entry name" value="tatC"/>
    <property type="match status" value="1"/>
</dbReference>
<evidence type="ECO:0000256" key="2">
    <source>
        <dbReference type="ARBA" id="ARBA00022692"/>
    </source>
</evidence>
<comment type="function">
    <text evidence="5">Part of the twin-arginine translocation (Tat) system that transports large folded proteins containing a characteristic twin-arginine motif in their signal peptide across membranes.</text>
</comment>
<accession>A0A495IU14</accession>
<keyword evidence="3 5" id="KW-1133">Transmembrane helix</keyword>
<dbReference type="GO" id="GO:0009977">
    <property type="term" value="F:proton motive force dependent protein transmembrane transporter activity"/>
    <property type="evidence" value="ECO:0007669"/>
    <property type="project" value="TreeGrafter"/>
</dbReference>
<evidence type="ECO:0000313" key="6">
    <source>
        <dbReference type="EMBL" id="RKR80170.1"/>
    </source>
</evidence>
<keyword evidence="4 5" id="KW-0472">Membrane</keyword>
<proteinExistence type="inferred from homology"/>
<reference evidence="6 7" key="1">
    <citation type="submission" date="2018-10" db="EMBL/GenBank/DDBJ databases">
        <title>Genomic Encyclopedia of Archaeal and Bacterial Type Strains, Phase II (KMG-II): from individual species to whole genera.</title>
        <authorList>
            <person name="Goeker M."/>
        </authorList>
    </citation>
    <scope>NUCLEOTIDE SEQUENCE [LARGE SCALE GENOMIC DNA]</scope>
    <source>
        <strain evidence="6 7">DSM 18602</strain>
    </source>
</reference>
<comment type="similarity">
    <text evidence="5">Belongs to the TatC family.</text>
</comment>
<dbReference type="InterPro" id="IPR002033">
    <property type="entry name" value="TatC"/>
</dbReference>
<dbReference type="GO" id="GO:0065002">
    <property type="term" value="P:intracellular protein transmembrane transport"/>
    <property type="evidence" value="ECO:0007669"/>
    <property type="project" value="TreeGrafter"/>
</dbReference>
<comment type="caution">
    <text evidence="5">Lacks conserved residue(s) required for the propagation of feature annotation.</text>
</comment>
<dbReference type="Proteomes" id="UP000268007">
    <property type="component" value="Unassembled WGS sequence"/>
</dbReference>
<dbReference type="AlphaFoldDB" id="A0A495IU14"/>
<keyword evidence="5" id="KW-0653">Protein transport</keyword>
<dbReference type="GO" id="GO:0043953">
    <property type="term" value="P:protein transport by the Tat complex"/>
    <property type="evidence" value="ECO:0007669"/>
    <property type="project" value="UniProtKB-UniRule"/>
</dbReference>
<keyword evidence="5" id="KW-1003">Cell membrane</keyword>
<evidence type="ECO:0000256" key="3">
    <source>
        <dbReference type="ARBA" id="ARBA00022989"/>
    </source>
</evidence>
<comment type="caution">
    <text evidence="6">The sequence shown here is derived from an EMBL/GenBank/DDBJ whole genome shotgun (WGS) entry which is preliminary data.</text>
</comment>
<dbReference type="OrthoDB" id="9777044at2"/>
<evidence type="ECO:0000256" key="4">
    <source>
        <dbReference type="ARBA" id="ARBA00023136"/>
    </source>
</evidence>
<dbReference type="EMBL" id="RBKU01000001">
    <property type="protein sequence ID" value="RKR80170.1"/>
    <property type="molecule type" value="Genomic_DNA"/>
</dbReference>
<dbReference type="PANTHER" id="PTHR30371:SF0">
    <property type="entry name" value="SEC-INDEPENDENT PROTEIN TRANSLOCASE PROTEIN TATC, CHLOROPLASTIC-RELATED"/>
    <property type="match status" value="1"/>
</dbReference>
<evidence type="ECO:0000313" key="7">
    <source>
        <dbReference type="Proteomes" id="UP000268007"/>
    </source>
</evidence>
<gene>
    <name evidence="5" type="primary">tatC</name>
    <name evidence="6" type="ORF">BDD43_0266</name>
</gene>
<evidence type="ECO:0000256" key="5">
    <source>
        <dbReference type="HAMAP-Rule" id="MF_00902"/>
    </source>
</evidence>
<evidence type="ECO:0000256" key="1">
    <source>
        <dbReference type="ARBA" id="ARBA00004141"/>
    </source>
</evidence>